<name>A0ABW0NNG9_9MICO</name>
<organism evidence="1 2">
    <name type="scientific">Lysinimonas soli</name>
    <dbReference type="NCBI Taxonomy" id="1074233"/>
    <lineage>
        <taxon>Bacteria</taxon>
        <taxon>Bacillati</taxon>
        <taxon>Actinomycetota</taxon>
        <taxon>Actinomycetes</taxon>
        <taxon>Micrococcales</taxon>
        <taxon>Microbacteriaceae</taxon>
        <taxon>Lysinimonas</taxon>
    </lineage>
</organism>
<accession>A0ABW0NNG9</accession>
<dbReference type="EMBL" id="JBHSMG010000001">
    <property type="protein sequence ID" value="MFC5501981.1"/>
    <property type="molecule type" value="Genomic_DNA"/>
</dbReference>
<proteinExistence type="predicted"/>
<evidence type="ECO:0000313" key="2">
    <source>
        <dbReference type="Proteomes" id="UP001596039"/>
    </source>
</evidence>
<protein>
    <recommendedName>
        <fullName evidence="3">DUF222 domain-containing protein</fullName>
    </recommendedName>
</protein>
<dbReference type="Proteomes" id="UP001596039">
    <property type="component" value="Unassembled WGS sequence"/>
</dbReference>
<sequence>MRNVTAIPDLVPTLSAGRHRSPRKGACFMEFASYLAGERWSDHPSCTDPVLATLARAVNDTLRDDRRSELITDVPRVIGLRGDDLRLGLVVALRAATMALPVASMERQRALAVAIIATIDALAELGINRPRARADAELALSESPDAAAWAHAHLADWRARPVDLARHGCAAIVRTAAIGVAQACVNDPDTRLIALLRAAITDAEVFLGRPQRAPIALPGSRNVPLAARLERVSA</sequence>
<evidence type="ECO:0008006" key="3">
    <source>
        <dbReference type="Google" id="ProtNLM"/>
    </source>
</evidence>
<comment type="caution">
    <text evidence="1">The sequence shown here is derived from an EMBL/GenBank/DDBJ whole genome shotgun (WGS) entry which is preliminary data.</text>
</comment>
<reference evidence="2" key="1">
    <citation type="journal article" date="2019" name="Int. J. Syst. Evol. Microbiol.">
        <title>The Global Catalogue of Microorganisms (GCM) 10K type strain sequencing project: providing services to taxonomists for standard genome sequencing and annotation.</title>
        <authorList>
            <consortium name="The Broad Institute Genomics Platform"/>
            <consortium name="The Broad Institute Genome Sequencing Center for Infectious Disease"/>
            <person name="Wu L."/>
            <person name="Ma J."/>
        </authorList>
    </citation>
    <scope>NUCLEOTIDE SEQUENCE [LARGE SCALE GENOMIC DNA]</scope>
    <source>
        <strain evidence="2">CGMCC 4.6997</strain>
    </source>
</reference>
<keyword evidence="2" id="KW-1185">Reference proteome</keyword>
<dbReference type="RefSeq" id="WP_386739641.1">
    <property type="nucleotide sequence ID" value="NZ_JBHSMG010000001.1"/>
</dbReference>
<evidence type="ECO:0000313" key="1">
    <source>
        <dbReference type="EMBL" id="MFC5501981.1"/>
    </source>
</evidence>
<gene>
    <name evidence="1" type="ORF">ACFPJ4_06975</name>
</gene>